<feature type="compositionally biased region" description="Basic and acidic residues" evidence="1">
    <location>
        <begin position="94"/>
        <end position="112"/>
    </location>
</feature>
<evidence type="ECO:0000256" key="2">
    <source>
        <dbReference type="SAM" id="Phobius"/>
    </source>
</evidence>
<evidence type="ECO:0008006" key="4">
    <source>
        <dbReference type="Google" id="ProtNLM"/>
    </source>
</evidence>
<dbReference type="PANTHER" id="PTHR39535">
    <property type="entry name" value="SPORULATION-DELAYING PROTEIN SDPB"/>
    <property type="match status" value="1"/>
</dbReference>
<dbReference type="SUPFAM" id="SSF82185">
    <property type="entry name" value="Histone H3 K4-specific methyltransferase SET7/9 N-terminal domain"/>
    <property type="match status" value="1"/>
</dbReference>
<keyword evidence="2" id="KW-0472">Membrane</keyword>
<dbReference type="InterPro" id="IPR052964">
    <property type="entry name" value="Sporulation_signal_mat"/>
</dbReference>
<reference evidence="3" key="1">
    <citation type="submission" date="2018-05" db="EMBL/GenBank/DDBJ databases">
        <authorList>
            <person name="Lanie J.A."/>
            <person name="Ng W.-L."/>
            <person name="Kazmierczak K.M."/>
            <person name="Andrzejewski T.M."/>
            <person name="Davidsen T.M."/>
            <person name="Wayne K.J."/>
            <person name="Tettelin H."/>
            <person name="Glass J.I."/>
            <person name="Rusch D."/>
            <person name="Podicherti R."/>
            <person name="Tsui H.-C.T."/>
            <person name="Winkler M.E."/>
        </authorList>
    </citation>
    <scope>NUCLEOTIDE SEQUENCE</scope>
</reference>
<keyword evidence="2" id="KW-0812">Transmembrane</keyword>
<organism evidence="3">
    <name type="scientific">marine metagenome</name>
    <dbReference type="NCBI Taxonomy" id="408172"/>
    <lineage>
        <taxon>unclassified sequences</taxon>
        <taxon>metagenomes</taxon>
        <taxon>ecological metagenomes</taxon>
    </lineage>
</organism>
<dbReference type="PANTHER" id="PTHR39535:SF2">
    <property type="entry name" value="HTTM DOMAIN-CONTAINING PROTEIN"/>
    <property type="match status" value="1"/>
</dbReference>
<gene>
    <name evidence="3" type="ORF">METZ01_LOCUS332298</name>
</gene>
<evidence type="ECO:0000313" key="3">
    <source>
        <dbReference type="EMBL" id="SVC79444.1"/>
    </source>
</evidence>
<proteinExistence type="predicted"/>
<feature type="transmembrane region" description="Helical" evidence="2">
    <location>
        <begin position="7"/>
        <end position="25"/>
    </location>
</feature>
<sequence>YPGLLKFLTYGTLCLELVGPLLFFVPWKTPYFRLALCGMFMSLHIGIEMTMTVALFSYMSMAALTLFLPKELWDWILQRKKEDADESSPQTVSDDNKSQNSEKKSRKLEQKEKAQRGLLTRLRDDYDVMLRNVREGFVAFMLLFVFLWNVSSVALNVRSKVRQGMLRFANVTYVHQIWHMIDAPSGNGPWYIAEAYLRDGSRIDVLRAGKPVSENKPDRIHASFRNHRWKMLYHGLSPQGMAVGQGSVYRNGLVDYLRREWNAQHQPEKQIDALNLRIFTEIRPPGLEEFPVTLVSSGDLGHGNYFRNGLRRGFWKLRDEKGNKAEGDYVDGKKEG</sequence>
<feature type="transmembrane region" description="Helical" evidence="2">
    <location>
        <begin position="45"/>
        <end position="68"/>
    </location>
</feature>
<accession>A0A382Q1I1</accession>
<feature type="non-terminal residue" evidence="3">
    <location>
        <position position="1"/>
    </location>
</feature>
<dbReference type="AlphaFoldDB" id="A0A382Q1I1"/>
<dbReference type="EMBL" id="UINC01111318">
    <property type="protein sequence ID" value="SVC79444.1"/>
    <property type="molecule type" value="Genomic_DNA"/>
</dbReference>
<name>A0A382Q1I1_9ZZZZ</name>
<protein>
    <recommendedName>
        <fullName evidence="4">HTTM domain-containing protein</fullName>
    </recommendedName>
</protein>
<evidence type="ECO:0000256" key="1">
    <source>
        <dbReference type="SAM" id="MobiDB-lite"/>
    </source>
</evidence>
<feature type="transmembrane region" description="Helical" evidence="2">
    <location>
        <begin position="137"/>
        <end position="157"/>
    </location>
</feature>
<feature type="region of interest" description="Disordered" evidence="1">
    <location>
        <begin position="86"/>
        <end position="112"/>
    </location>
</feature>
<keyword evidence="2" id="KW-1133">Transmembrane helix</keyword>